<dbReference type="AlphaFoldDB" id="A0AB36P013"/>
<dbReference type="EMBL" id="MUHB01000010">
    <property type="protein sequence ID" value="OXB04489.1"/>
    <property type="molecule type" value="Genomic_DNA"/>
</dbReference>
<organism evidence="1 4">
    <name type="scientific">Flavobacterium pectinovorum</name>
    <dbReference type="NCBI Taxonomy" id="29533"/>
    <lineage>
        <taxon>Bacteria</taxon>
        <taxon>Pseudomonadati</taxon>
        <taxon>Bacteroidota</taxon>
        <taxon>Flavobacteriia</taxon>
        <taxon>Flavobacteriales</taxon>
        <taxon>Flavobacteriaceae</taxon>
        <taxon>Flavobacterium</taxon>
    </lineage>
</organism>
<reference evidence="1 4" key="1">
    <citation type="submission" date="2016-11" db="EMBL/GenBank/DDBJ databases">
        <title>Whole genomes of Flavobacteriaceae.</title>
        <authorList>
            <person name="Stine C."/>
            <person name="Li C."/>
            <person name="Tadesse D."/>
        </authorList>
    </citation>
    <scope>NUCLEOTIDE SEQUENCE [LARGE SCALE GENOMIC DNA]</scope>
    <source>
        <strain evidence="1 4">ATCC 19366</strain>
    </source>
</reference>
<dbReference type="Proteomes" id="UP000184216">
    <property type="component" value="Unassembled WGS sequence"/>
</dbReference>
<proteinExistence type="predicted"/>
<dbReference type="RefSeq" id="WP_042563456.1">
    <property type="nucleotide sequence ID" value="NZ_FRBX01000001.1"/>
</dbReference>
<keyword evidence="3" id="KW-1185">Reference proteome</keyword>
<gene>
    <name evidence="1" type="ORF">B0A72_13430</name>
    <name evidence="2" type="ORF">SAMN05444387_1041</name>
</gene>
<name>A0AB36P013_9FLAO</name>
<reference evidence="2 3" key="2">
    <citation type="submission" date="2016-11" db="EMBL/GenBank/DDBJ databases">
        <authorList>
            <person name="Varghese N."/>
            <person name="Submissions S."/>
        </authorList>
    </citation>
    <scope>NUCLEOTIDE SEQUENCE [LARGE SCALE GENOMIC DNA]</scope>
    <source>
        <strain evidence="2 3">DSM 6368</strain>
    </source>
</reference>
<dbReference type="EMBL" id="FRBX01000001">
    <property type="protein sequence ID" value="SHL60253.1"/>
    <property type="molecule type" value="Genomic_DNA"/>
</dbReference>
<evidence type="ECO:0000313" key="1">
    <source>
        <dbReference type="EMBL" id="OXB04489.1"/>
    </source>
</evidence>
<sequence length="96" mass="11206">MQGISSAEHRILLAAFRKFEYMSKIAGDKIGETEDVKTRKAMEELDLLYDKFQILFGELEKCTRDYELKKKSTRSIINKSIRKLMPAMQNENDTIN</sequence>
<protein>
    <recommendedName>
        <fullName evidence="5">Four helix bundle protein</fullName>
    </recommendedName>
</protein>
<evidence type="ECO:0008006" key="5">
    <source>
        <dbReference type="Google" id="ProtNLM"/>
    </source>
</evidence>
<dbReference type="Proteomes" id="UP000198431">
    <property type="component" value="Unassembled WGS sequence"/>
</dbReference>
<evidence type="ECO:0000313" key="2">
    <source>
        <dbReference type="EMBL" id="SHL60253.1"/>
    </source>
</evidence>
<evidence type="ECO:0000313" key="4">
    <source>
        <dbReference type="Proteomes" id="UP000198431"/>
    </source>
</evidence>
<accession>A0AB36P013</accession>
<evidence type="ECO:0000313" key="3">
    <source>
        <dbReference type="Proteomes" id="UP000184216"/>
    </source>
</evidence>
<comment type="caution">
    <text evidence="1">The sequence shown here is derived from an EMBL/GenBank/DDBJ whole genome shotgun (WGS) entry which is preliminary data.</text>
</comment>